<evidence type="ECO:0000256" key="2">
    <source>
        <dbReference type="ARBA" id="ARBA00022692"/>
    </source>
</evidence>
<comment type="subcellular location">
    <subcellularLocation>
        <location evidence="1">Membrane</location>
        <topology evidence="1">Multi-pass membrane protein</topology>
    </subcellularLocation>
</comment>
<protein>
    <submittedName>
        <fullName evidence="6">Bile acid:sodium symporter</fullName>
    </submittedName>
</protein>
<feature type="transmembrane region" description="Helical" evidence="5">
    <location>
        <begin position="54"/>
        <end position="75"/>
    </location>
</feature>
<keyword evidence="3 5" id="KW-1133">Transmembrane helix</keyword>
<reference evidence="7" key="1">
    <citation type="journal article" date="2011" name="Stand. Genomic Sci.">
        <title>Non-contiguous finished genome sequence of the opportunistic oral pathogen Prevotella multisaccharivorax type strain (PPPA20).</title>
        <authorList>
            <person name="Pati A."/>
            <person name="Gronow S."/>
            <person name="Lu M."/>
            <person name="Lapidus A."/>
            <person name="Nolan M."/>
            <person name="Lucas S."/>
            <person name="Hammon N."/>
            <person name="Deshpande S."/>
            <person name="Cheng J.F."/>
            <person name="Tapia R."/>
            <person name="Han C."/>
            <person name="Goodwin L."/>
            <person name="Pitluck S."/>
            <person name="Liolios K."/>
            <person name="Pagani I."/>
            <person name="Mavromatis K."/>
            <person name="Mikhailova N."/>
            <person name="Huntemann M."/>
            <person name="Chen A."/>
            <person name="Palaniappan K."/>
            <person name="Land M."/>
            <person name="Hauser L."/>
            <person name="Detter J.C."/>
            <person name="Brambilla E.M."/>
            <person name="Rohde M."/>
            <person name="Goker M."/>
            <person name="Woyke T."/>
            <person name="Bristow J."/>
            <person name="Eisen J.A."/>
            <person name="Markowitz V."/>
            <person name="Hugenholtz P."/>
            <person name="Kyrpides N.C."/>
            <person name="Klenk H.P."/>
            <person name="Ivanova N."/>
        </authorList>
    </citation>
    <scope>NUCLEOTIDE SEQUENCE [LARGE SCALE GENOMIC DNA]</scope>
    <source>
        <strain evidence="7">DSM 17128</strain>
    </source>
</reference>
<dbReference type="EMBL" id="GL945017">
    <property type="protein sequence ID" value="EGN58152.1"/>
    <property type="molecule type" value="Genomic_DNA"/>
</dbReference>
<evidence type="ECO:0000256" key="4">
    <source>
        <dbReference type="ARBA" id="ARBA00023136"/>
    </source>
</evidence>
<dbReference type="STRING" id="688246.Premu_2806"/>
<feature type="transmembrane region" description="Helical" evidence="5">
    <location>
        <begin position="21"/>
        <end position="42"/>
    </location>
</feature>
<organism evidence="6 7">
    <name type="scientific">Hallella multisaccharivorax DSM 17128</name>
    <dbReference type="NCBI Taxonomy" id="688246"/>
    <lineage>
        <taxon>Bacteria</taxon>
        <taxon>Pseudomonadati</taxon>
        <taxon>Bacteroidota</taxon>
        <taxon>Bacteroidia</taxon>
        <taxon>Bacteroidales</taxon>
        <taxon>Prevotellaceae</taxon>
        <taxon>Hallella</taxon>
    </lineage>
</organism>
<name>F8N5J4_9BACT</name>
<evidence type="ECO:0000313" key="7">
    <source>
        <dbReference type="Proteomes" id="UP000002772"/>
    </source>
</evidence>
<keyword evidence="4 5" id="KW-0472">Membrane</keyword>
<dbReference type="Pfam" id="PF01758">
    <property type="entry name" value="SBF"/>
    <property type="match status" value="1"/>
</dbReference>
<feature type="transmembrane region" description="Helical" evidence="5">
    <location>
        <begin position="247"/>
        <end position="272"/>
    </location>
</feature>
<feature type="transmembrane region" description="Helical" evidence="5">
    <location>
        <begin position="293"/>
        <end position="317"/>
    </location>
</feature>
<evidence type="ECO:0000256" key="3">
    <source>
        <dbReference type="ARBA" id="ARBA00022989"/>
    </source>
</evidence>
<evidence type="ECO:0000256" key="5">
    <source>
        <dbReference type="SAM" id="Phobius"/>
    </source>
</evidence>
<evidence type="ECO:0000256" key="1">
    <source>
        <dbReference type="ARBA" id="ARBA00004141"/>
    </source>
</evidence>
<dbReference type="HOGENOM" id="CLU_077393_0_0_10"/>
<feature type="transmembrane region" description="Helical" evidence="5">
    <location>
        <begin position="117"/>
        <end position="137"/>
    </location>
</feature>
<feature type="transmembrane region" description="Helical" evidence="5">
    <location>
        <begin position="149"/>
        <end position="170"/>
    </location>
</feature>
<feature type="transmembrane region" description="Helical" evidence="5">
    <location>
        <begin position="222"/>
        <end position="241"/>
    </location>
</feature>
<feature type="transmembrane region" description="Helical" evidence="5">
    <location>
        <begin position="87"/>
        <end position="111"/>
    </location>
</feature>
<dbReference type="Gene3D" id="1.20.1530.20">
    <property type="match status" value="1"/>
</dbReference>
<dbReference type="GO" id="GO:0016020">
    <property type="term" value="C:membrane"/>
    <property type="evidence" value="ECO:0007669"/>
    <property type="project" value="UniProtKB-SubCell"/>
</dbReference>
<proteinExistence type="predicted"/>
<dbReference type="eggNOG" id="COG0385">
    <property type="taxonomic scope" value="Bacteria"/>
</dbReference>
<keyword evidence="2 5" id="KW-0812">Transmembrane</keyword>
<dbReference type="InterPro" id="IPR038770">
    <property type="entry name" value="Na+/solute_symporter_sf"/>
</dbReference>
<keyword evidence="7" id="KW-1185">Reference proteome</keyword>
<gene>
    <name evidence="6" type="ORF">Premu_2806</name>
</gene>
<dbReference type="InterPro" id="IPR002657">
    <property type="entry name" value="BilAc:Na_symport/Acr3"/>
</dbReference>
<feature type="transmembrane region" description="Helical" evidence="5">
    <location>
        <begin position="176"/>
        <end position="202"/>
    </location>
</feature>
<accession>F8N5J4</accession>
<sequence length="337" mass="37976">MKDEAVKKMNHDKAIAKKFIAVLKQWTLLVSLTVGSIIYLLFSKTPLLQPVGDFLGPKMVSLLPVVIFIMLYMTFCKIDMHNFKPRTWHFALQIVRTSLSALVVLIIMHITSPEAKIVWEGVFIIVICPTAAAAAVVTEKLGGSIATMTVYMIIANCFTVIIIPLFFPMVERASNVSFIMAFFMVLDRVVRVLIFPLILGLLTQRFLPKVTAFIKRLPNAPFYLWAFNLSIIMGLSMQTLLHSPLSGTVLFLMIILPLFICILLFTIGKAVGGIWGYQERIDGGQALGQKNNVVGIWLLLHFLNPVCVIAPCAYMVWQNIINAVQLWYNQKHGYLKW</sequence>
<dbReference type="AlphaFoldDB" id="F8N5J4"/>
<evidence type="ECO:0000313" key="6">
    <source>
        <dbReference type="EMBL" id="EGN58152.1"/>
    </source>
</evidence>
<dbReference type="Proteomes" id="UP000002772">
    <property type="component" value="Unassembled WGS sequence"/>
</dbReference>